<dbReference type="Proteomes" id="UP001597301">
    <property type="component" value="Unassembled WGS sequence"/>
</dbReference>
<proteinExistence type="predicted"/>
<organism evidence="2 3">
    <name type="scientific">Siminovitchia sediminis</name>
    <dbReference type="NCBI Taxonomy" id="1274353"/>
    <lineage>
        <taxon>Bacteria</taxon>
        <taxon>Bacillati</taxon>
        <taxon>Bacillota</taxon>
        <taxon>Bacilli</taxon>
        <taxon>Bacillales</taxon>
        <taxon>Bacillaceae</taxon>
        <taxon>Siminovitchia</taxon>
    </lineage>
</organism>
<dbReference type="EMBL" id="JBHUEO010000004">
    <property type="protein sequence ID" value="MFD1705417.1"/>
    <property type="molecule type" value="Genomic_DNA"/>
</dbReference>
<keyword evidence="1" id="KW-0812">Transmembrane</keyword>
<gene>
    <name evidence="2" type="ORF">ACFSCZ_01460</name>
</gene>
<dbReference type="PANTHER" id="PTHR40040">
    <property type="entry name" value="SMALL HYDROPHOBIC PROTEIN-RELATED"/>
    <property type="match status" value="1"/>
</dbReference>
<keyword evidence="3" id="KW-1185">Reference proteome</keyword>
<comment type="caution">
    <text evidence="2">The sequence shown here is derived from an EMBL/GenBank/DDBJ whole genome shotgun (WGS) entry which is preliminary data.</text>
</comment>
<evidence type="ECO:0000256" key="1">
    <source>
        <dbReference type="SAM" id="Phobius"/>
    </source>
</evidence>
<name>A0ABW4KEJ0_9BACI</name>
<accession>A0ABW4KEJ0</accession>
<sequence length="111" mass="12081">MKDRQKNINKYQQSTLHRGTVKEETAAEITPDIQWERAAANTGLAGAKLLGYGALALAILSFFFMPGLLGSAASVLAVAAIFRGIELIGGWALAVALHSLSWWYLIVPYLY</sequence>
<keyword evidence="1" id="KW-1133">Transmembrane helix</keyword>
<feature type="transmembrane region" description="Helical" evidence="1">
    <location>
        <begin position="49"/>
        <end position="82"/>
    </location>
</feature>
<reference evidence="3" key="1">
    <citation type="journal article" date="2019" name="Int. J. Syst. Evol. Microbiol.">
        <title>The Global Catalogue of Microorganisms (GCM) 10K type strain sequencing project: providing services to taxonomists for standard genome sequencing and annotation.</title>
        <authorList>
            <consortium name="The Broad Institute Genomics Platform"/>
            <consortium name="The Broad Institute Genome Sequencing Center for Infectious Disease"/>
            <person name="Wu L."/>
            <person name="Ma J."/>
        </authorList>
    </citation>
    <scope>NUCLEOTIDE SEQUENCE [LARGE SCALE GENOMIC DNA]</scope>
    <source>
        <strain evidence="3">CGMCC 1.12295</strain>
    </source>
</reference>
<dbReference type="InterPro" id="IPR055338">
    <property type="entry name" value="YqfX-like"/>
</dbReference>
<keyword evidence="1" id="KW-0472">Membrane</keyword>
<feature type="transmembrane region" description="Helical" evidence="1">
    <location>
        <begin position="88"/>
        <end position="110"/>
    </location>
</feature>
<dbReference type="PANTHER" id="PTHR40040:SF1">
    <property type="entry name" value="MEMBRANE PROTEIN"/>
    <property type="match status" value="1"/>
</dbReference>
<evidence type="ECO:0000313" key="2">
    <source>
        <dbReference type="EMBL" id="MFD1705417.1"/>
    </source>
</evidence>
<dbReference type="RefSeq" id="WP_380771814.1">
    <property type="nucleotide sequence ID" value="NZ_JBHUEO010000004.1"/>
</dbReference>
<evidence type="ECO:0000313" key="3">
    <source>
        <dbReference type="Proteomes" id="UP001597301"/>
    </source>
</evidence>
<protein>
    <submittedName>
        <fullName evidence="2">Uncharacterized protein</fullName>
    </submittedName>
</protein>